<dbReference type="EMBL" id="CASHTH010000187">
    <property type="protein sequence ID" value="CAI7993416.1"/>
    <property type="molecule type" value="Genomic_DNA"/>
</dbReference>
<protein>
    <submittedName>
        <fullName evidence="1">Uncharacterized protein</fullName>
    </submittedName>
</protein>
<dbReference type="AlphaFoldDB" id="A0AA35QV65"/>
<accession>A0AA35QV65</accession>
<gene>
    <name evidence="1" type="ORF">GBAR_LOCUS1251</name>
</gene>
<sequence>MEGLSMEQITEITTCIYKPLVGREFSGVVGSSHNVETVGPRFRIMIVEENMKTVMETIRTIMEELFGESIWKGITSHGLLWVPRAPLGYQKLRVVGIGVDPLVNDGMDFDCAAMSEREGAHYEHRECTVLPSLPAHGQLADTSQGAILPHSTKYAALVNVLVEQTT</sequence>
<proteinExistence type="predicted"/>
<organism evidence="1 2">
    <name type="scientific">Geodia barretti</name>
    <name type="common">Barrett's horny sponge</name>
    <dbReference type="NCBI Taxonomy" id="519541"/>
    <lineage>
        <taxon>Eukaryota</taxon>
        <taxon>Metazoa</taxon>
        <taxon>Porifera</taxon>
        <taxon>Demospongiae</taxon>
        <taxon>Heteroscleromorpha</taxon>
        <taxon>Tetractinellida</taxon>
        <taxon>Astrophorina</taxon>
        <taxon>Geodiidae</taxon>
        <taxon>Geodia</taxon>
    </lineage>
</organism>
<name>A0AA35QV65_GEOBA</name>
<comment type="caution">
    <text evidence="1">The sequence shown here is derived from an EMBL/GenBank/DDBJ whole genome shotgun (WGS) entry which is preliminary data.</text>
</comment>
<dbReference type="Proteomes" id="UP001174909">
    <property type="component" value="Unassembled WGS sequence"/>
</dbReference>
<reference evidence="1" key="1">
    <citation type="submission" date="2023-03" db="EMBL/GenBank/DDBJ databases">
        <authorList>
            <person name="Steffen K."/>
            <person name="Cardenas P."/>
        </authorList>
    </citation>
    <scope>NUCLEOTIDE SEQUENCE</scope>
</reference>
<keyword evidence="2" id="KW-1185">Reference proteome</keyword>
<evidence type="ECO:0000313" key="2">
    <source>
        <dbReference type="Proteomes" id="UP001174909"/>
    </source>
</evidence>
<evidence type="ECO:0000313" key="1">
    <source>
        <dbReference type="EMBL" id="CAI7993416.1"/>
    </source>
</evidence>